<accession>A0A2P2DIW7</accession>
<reference evidence="2" key="1">
    <citation type="journal article" date="2019" name="Microbiol. Immunol.">
        <title>Molecular and phenotypic characterization of Leptospira johnsonii sp. nov., Leptospira ellinghausenii sp. nov. and Leptospira ryugenii sp. nov. isolated from soil and water in Japan.</title>
        <authorList>
            <person name="Masuzawa T."/>
            <person name="Saito M."/>
            <person name="Nakao R."/>
            <person name="Nikaido Y."/>
            <person name="Matsumoto M."/>
            <person name="Ogawa M."/>
            <person name="Yokoyama M."/>
            <person name="Hidaka Y."/>
            <person name="Tomita J."/>
            <person name="Sakakibara K."/>
            <person name="Suzuki K."/>
            <person name="Yasuda S."/>
            <person name="Sato H."/>
            <person name="Yamaguchi M."/>
            <person name="Yoshida S.I."/>
            <person name="Koizumi N."/>
            <person name="Kawamura Y."/>
        </authorList>
    </citation>
    <scope>NUCLEOTIDE SEQUENCE [LARGE SCALE GENOMIC DNA]</scope>
    <source>
        <strain evidence="2">E18</strain>
    </source>
</reference>
<evidence type="ECO:0008006" key="3">
    <source>
        <dbReference type="Google" id="ProtNLM"/>
    </source>
</evidence>
<keyword evidence="2" id="KW-1185">Reference proteome</keyword>
<dbReference type="AlphaFoldDB" id="A0A2P2DIW7"/>
<protein>
    <recommendedName>
        <fullName evidence="3">Cthe-2314-like HEPN domain-containing protein</fullName>
    </recommendedName>
</protein>
<evidence type="ECO:0000313" key="1">
    <source>
        <dbReference type="EMBL" id="GBF44613.1"/>
    </source>
</evidence>
<evidence type="ECO:0000313" key="2">
    <source>
        <dbReference type="Proteomes" id="UP000245206"/>
    </source>
</evidence>
<comment type="caution">
    <text evidence="1">The sequence shown here is derived from an EMBL/GenBank/DDBJ whole genome shotgun (WGS) entry which is preliminary data.</text>
</comment>
<gene>
    <name evidence="1" type="ORF">LPTSP2_39160</name>
</gene>
<sequence length="249" mass="29620">MNDLQLVERKKLINSQIHDLTLKNLKYGNEIISEYNTNLFDLEKSLKYRLNSIIFHAKEIEFQINNVNKYLDDQINFHLRSEDIIKYNNETSNFTEILLYLFDDQIFSSASFFDYLAKLFTVIFSKEFSRYDWKKFIKEINNNTISCEEKILKLLNEENGKFIKPLSQHRSQIIHNLMDMSNPRETVNWNQNSGLTKNLNPSVPKFFEEEFIDFKILNENNQLSLIDASNWLLHNTLDSVERILITISE</sequence>
<dbReference type="EMBL" id="BFAZ01000017">
    <property type="protein sequence ID" value="GBF44613.1"/>
    <property type="molecule type" value="Genomic_DNA"/>
</dbReference>
<dbReference type="RefSeq" id="WP_108961582.1">
    <property type="nucleotide sequence ID" value="NZ_BFAZ01000017.1"/>
</dbReference>
<name>A0A2P2DIW7_9LEPT</name>
<dbReference type="Proteomes" id="UP000245206">
    <property type="component" value="Unassembled WGS sequence"/>
</dbReference>
<proteinExistence type="predicted"/>
<organism evidence="1 2">
    <name type="scientific">Leptospira ellinghausenii</name>
    <dbReference type="NCBI Taxonomy" id="1917822"/>
    <lineage>
        <taxon>Bacteria</taxon>
        <taxon>Pseudomonadati</taxon>
        <taxon>Spirochaetota</taxon>
        <taxon>Spirochaetia</taxon>
        <taxon>Leptospirales</taxon>
        <taxon>Leptospiraceae</taxon>
        <taxon>Leptospira</taxon>
    </lineage>
</organism>